<dbReference type="AlphaFoldDB" id="A0A1E3XE54"/>
<gene>
    <name evidence="1" type="ORF">SCARUB_01615</name>
</gene>
<evidence type="ECO:0000313" key="2">
    <source>
        <dbReference type="Proteomes" id="UP000094056"/>
    </source>
</evidence>
<accession>A0A1E3XE54</accession>
<protein>
    <submittedName>
        <fullName evidence="1">Uncharacterized protein</fullName>
    </submittedName>
</protein>
<sequence length="55" mass="6263">MNLKYEEIKEAEYKTHENMLKGMNLLTMVLIYGIDNHTPAKLAIIYSIFLGGVSC</sequence>
<name>A0A1E3XE54_9BACT</name>
<reference evidence="1 2" key="1">
    <citation type="submission" date="2016-07" db="EMBL/GenBank/DDBJ databases">
        <title>Draft genome of Scalindua rubra, obtained from a brine-seawater interface in the Red Sea, sheds light on salt adaptation in anammox bacteria.</title>
        <authorList>
            <person name="Speth D.R."/>
            <person name="Lagkouvardos I."/>
            <person name="Wang Y."/>
            <person name="Qian P.-Y."/>
            <person name="Dutilh B.E."/>
            <person name="Jetten M.S."/>
        </authorList>
    </citation>
    <scope>NUCLEOTIDE SEQUENCE [LARGE SCALE GENOMIC DNA]</scope>
    <source>
        <strain evidence="1">BSI-1</strain>
    </source>
</reference>
<proteinExistence type="predicted"/>
<organism evidence="1 2">
    <name type="scientific">Candidatus Scalindua rubra</name>
    <dbReference type="NCBI Taxonomy" id="1872076"/>
    <lineage>
        <taxon>Bacteria</taxon>
        <taxon>Pseudomonadati</taxon>
        <taxon>Planctomycetota</taxon>
        <taxon>Candidatus Brocadiia</taxon>
        <taxon>Candidatus Brocadiales</taxon>
        <taxon>Candidatus Scalinduaceae</taxon>
        <taxon>Candidatus Scalindua</taxon>
    </lineage>
</organism>
<comment type="caution">
    <text evidence="1">The sequence shown here is derived from an EMBL/GenBank/DDBJ whole genome shotgun (WGS) entry which is preliminary data.</text>
</comment>
<dbReference type="Proteomes" id="UP000094056">
    <property type="component" value="Unassembled WGS sequence"/>
</dbReference>
<dbReference type="EMBL" id="MAYW01000034">
    <property type="protein sequence ID" value="ODS33224.1"/>
    <property type="molecule type" value="Genomic_DNA"/>
</dbReference>
<evidence type="ECO:0000313" key="1">
    <source>
        <dbReference type="EMBL" id="ODS33224.1"/>
    </source>
</evidence>